<dbReference type="InterPro" id="IPR051908">
    <property type="entry name" value="Ribosomal_N-acetyltransferase"/>
</dbReference>
<dbReference type="PANTHER" id="PTHR43441">
    <property type="entry name" value="RIBOSOMAL-PROTEIN-SERINE ACETYLTRANSFERASE"/>
    <property type="match status" value="1"/>
</dbReference>
<evidence type="ECO:0000259" key="1">
    <source>
        <dbReference type="PROSITE" id="PS51186"/>
    </source>
</evidence>
<dbReference type="GO" id="GO:1990189">
    <property type="term" value="F:protein N-terminal-serine acetyltransferase activity"/>
    <property type="evidence" value="ECO:0007669"/>
    <property type="project" value="TreeGrafter"/>
</dbReference>
<dbReference type="EMBL" id="JACHJW010000001">
    <property type="protein sequence ID" value="MBB4961370.1"/>
    <property type="molecule type" value="Genomic_DNA"/>
</dbReference>
<name>A0A7W7WRR1_9ACTN</name>
<dbReference type="SUPFAM" id="SSF55729">
    <property type="entry name" value="Acyl-CoA N-acyltransferases (Nat)"/>
    <property type="match status" value="1"/>
</dbReference>
<feature type="domain" description="N-acetyltransferase" evidence="1">
    <location>
        <begin position="5"/>
        <end position="168"/>
    </location>
</feature>
<comment type="caution">
    <text evidence="2">The sequence shown here is derived from an EMBL/GenBank/DDBJ whole genome shotgun (WGS) entry which is preliminary data.</text>
</comment>
<dbReference type="Proteomes" id="UP000578819">
    <property type="component" value="Unassembled WGS sequence"/>
</dbReference>
<dbReference type="InterPro" id="IPR016181">
    <property type="entry name" value="Acyl_CoA_acyltransferase"/>
</dbReference>
<proteinExistence type="predicted"/>
<dbReference type="InterPro" id="IPR000182">
    <property type="entry name" value="GNAT_dom"/>
</dbReference>
<evidence type="ECO:0000313" key="2">
    <source>
        <dbReference type="EMBL" id="MBB4961370.1"/>
    </source>
</evidence>
<dbReference type="Pfam" id="PF13302">
    <property type="entry name" value="Acetyltransf_3"/>
    <property type="match status" value="1"/>
</dbReference>
<keyword evidence="2" id="KW-0808">Transferase</keyword>
<dbReference type="GO" id="GO:0008999">
    <property type="term" value="F:protein-N-terminal-alanine acetyltransferase activity"/>
    <property type="evidence" value="ECO:0007669"/>
    <property type="project" value="TreeGrafter"/>
</dbReference>
<protein>
    <submittedName>
        <fullName evidence="2">RimJ/RimL family protein N-acetyltransferase</fullName>
    </submittedName>
</protein>
<dbReference type="GO" id="GO:0005737">
    <property type="term" value="C:cytoplasm"/>
    <property type="evidence" value="ECO:0007669"/>
    <property type="project" value="TreeGrafter"/>
</dbReference>
<dbReference type="AlphaFoldDB" id="A0A7W7WRR1"/>
<accession>A0A7W7WRR1</accession>
<dbReference type="PROSITE" id="PS51186">
    <property type="entry name" value="GNAT"/>
    <property type="match status" value="1"/>
</dbReference>
<keyword evidence="3" id="KW-1185">Reference proteome</keyword>
<evidence type="ECO:0000313" key="3">
    <source>
        <dbReference type="Proteomes" id="UP000578819"/>
    </source>
</evidence>
<dbReference type="PANTHER" id="PTHR43441:SF6">
    <property type="entry name" value="N-ACETYLTRANSFERASE DOMAIN-CONTAINING PROTEIN"/>
    <property type="match status" value="1"/>
</dbReference>
<reference evidence="2 3" key="1">
    <citation type="submission" date="2020-08" db="EMBL/GenBank/DDBJ databases">
        <title>Sequencing the genomes of 1000 actinobacteria strains.</title>
        <authorList>
            <person name="Klenk H.-P."/>
        </authorList>
    </citation>
    <scope>NUCLEOTIDE SEQUENCE [LARGE SCALE GENOMIC DNA]</scope>
    <source>
        <strain evidence="2 3">DSM 45886</strain>
    </source>
</reference>
<dbReference type="Gene3D" id="3.40.630.30">
    <property type="match status" value="1"/>
</dbReference>
<sequence length="178" mass="19972">MNVEVSLRPVREDDLTFLNDLSNDPAASGTYQWNGWHDPHVYRRRWAENGLLADDRGLLIVSAGADRVGLVSWRKILTPGESYCWNIGALLAPETRGRGYGTRAQRLLAEYLLAHTRVNRVEASTEIGNVAEQRALEKAGFTREGVLRGFGFRDGAWRDGVLYSLLRADLSETPSDER</sequence>
<dbReference type="RefSeq" id="WP_184536973.1">
    <property type="nucleotide sequence ID" value="NZ_JACHJW010000001.1"/>
</dbReference>
<organism evidence="2 3">
    <name type="scientific">Micromonospora polyrhachis</name>
    <dbReference type="NCBI Taxonomy" id="1282883"/>
    <lineage>
        <taxon>Bacteria</taxon>
        <taxon>Bacillati</taxon>
        <taxon>Actinomycetota</taxon>
        <taxon>Actinomycetes</taxon>
        <taxon>Micromonosporales</taxon>
        <taxon>Micromonosporaceae</taxon>
        <taxon>Micromonospora</taxon>
    </lineage>
</organism>
<gene>
    <name evidence="2" type="ORF">FHR38_005103</name>
</gene>